<accession>A0A4Y2WU29</accession>
<keyword evidence="3" id="KW-1185">Reference proteome</keyword>
<dbReference type="EMBL" id="BGPR01117449">
    <property type="protein sequence ID" value="GBN10004.1"/>
    <property type="molecule type" value="Genomic_DNA"/>
</dbReference>
<name>A0A4Y2WU29_ARAVE</name>
<comment type="caution">
    <text evidence="2">The sequence shown here is derived from an EMBL/GenBank/DDBJ whole genome shotgun (WGS) entry which is preliminary data.</text>
</comment>
<evidence type="ECO:0000313" key="3">
    <source>
        <dbReference type="Proteomes" id="UP000499080"/>
    </source>
</evidence>
<evidence type="ECO:0000313" key="1">
    <source>
        <dbReference type="EMBL" id="GBN10004.1"/>
    </source>
</evidence>
<dbReference type="OrthoDB" id="2423392at2759"/>
<proteinExistence type="predicted"/>
<sequence>MENNQACLHSVMEELHALLRSINPFAESYRQMHQLMQSNPAVNVKMIFMEHPDFDFLKRCGVGLLWFLLLNPSPRENNSVYVTVLYIAFFPSTTLRVERMLHSRNKLPV</sequence>
<reference evidence="2 3" key="1">
    <citation type="journal article" date="2019" name="Sci. Rep.">
        <title>Orb-weaving spider Araneus ventricosus genome elucidates the spidroin gene catalogue.</title>
        <authorList>
            <person name="Kono N."/>
            <person name="Nakamura H."/>
            <person name="Ohtoshi R."/>
            <person name="Moran D.A.P."/>
            <person name="Shinohara A."/>
            <person name="Yoshida Y."/>
            <person name="Fujiwara M."/>
            <person name="Mori M."/>
            <person name="Tomita M."/>
            <person name="Arakawa K."/>
        </authorList>
    </citation>
    <scope>NUCLEOTIDE SEQUENCE [LARGE SCALE GENOMIC DNA]</scope>
</reference>
<dbReference type="Proteomes" id="UP000499080">
    <property type="component" value="Unassembled WGS sequence"/>
</dbReference>
<dbReference type="EMBL" id="BGPR01065987">
    <property type="protein sequence ID" value="GBO40691.1"/>
    <property type="molecule type" value="Genomic_DNA"/>
</dbReference>
<protein>
    <submittedName>
        <fullName evidence="2">Uncharacterized protein</fullName>
    </submittedName>
</protein>
<dbReference type="AlphaFoldDB" id="A0A4Y2WU29"/>
<evidence type="ECO:0000313" key="2">
    <source>
        <dbReference type="EMBL" id="GBO40691.1"/>
    </source>
</evidence>
<organism evidence="2 3">
    <name type="scientific">Araneus ventricosus</name>
    <name type="common">Orbweaver spider</name>
    <name type="synonym">Epeira ventricosa</name>
    <dbReference type="NCBI Taxonomy" id="182803"/>
    <lineage>
        <taxon>Eukaryota</taxon>
        <taxon>Metazoa</taxon>
        <taxon>Ecdysozoa</taxon>
        <taxon>Arthropoda</taxon>
        <taxon>Chelicerata</taxon>
        <taxon>Arachnida</taxon>
        <taxon>Araneae</taxon>
        <taxon>Araneomorphae</taxon>
        <taxon>Entelegynae</taxon>
        <taxon>Araneoidea</taxon>
        <taxon>Araneidae</taxon>
        <taxon>Araneus</taxon>
    </lineage>
</organism>
<gene>
    <name evidence="1" type="ORF">AVEN_29405_1</name>
    <name evidence="2" type="ORF">AVEN_43762_1</name>
</gene>